<dbReference type="Gene3D" id="1.10.10.10">
    <property type="entry name" value="Winged helix-like DNA-binding domain superfamily/Winged helix DNA-binding domain"/>
    <property type="match status" value="1"/>
</dbReference>
<dbReference type="PANTHER" id="PTHR44688">
    <property type="entry name" value="DNA-BINDING TRANSCRIPTIONAL ACTIVATOR DEVR_DOSR"/>
    <property type="match status" value="1"/>
</dbReference>
<feature type="domain" description="HTH luxR-type" evidence="4">
    <location>
        <begin position="273"/>
        <end position="338"/>
    </location>
</feature>
<name>A0A383XPN4_9GAMM</name>
<keyword evidence="1" id="KW-0805">Transcription regulation</keyword>
<dbReference type="InterPro" id="IPR036388">
    <property type="entry name" value="WH-like_DNA-bd_sf"/>
</dbReference>
<dbReference type="PRINTS" id="PR00038">
    <property type="entry name" value="HTHLUXR"/>
</dbReference>
<dbReference type="Pfam" id="PF00196">
    <property type="entry name" value="GerE"/>
    <property type="match status" value="1"/>
</dbReference>
<dbReference type="Proteomes" id="UP000251800">
    <property type="component" value="Unassembled WGS sequence"/>
</dbReference>
<evidence type="ECO:0000256" key="3">
    <source>
        <dbReference type="ARBA" id="ARBA00023163"/>
    </source>
</evidence>
<accession>A0A383XPN4</accession>
<evidence type="ECO:0000313" key="6">
    <source>
        <dbReference type="Proteomes" id="UP000251800"/>
    </source>
</evidence>
<dbReference type="SMART" id="SM00421">
    <property type="entry name" value="HTH_LUXR"/>
    <property type="match status" value="1"/>
</dbReference>
<dbReference type="InterPro" id="IPR016032">
    <property type="entry name" value="Sig_transdc_resp-reg_C-effctor"/>
</dbReference>
<proteinExistence type="predicted"/>
<comment type="caution">
    <text evidence="5">The sequence shown here is derived from an EMBL/GenBank/DDBJ whole genome shotgun (WGS) entry which is preliminary data.</text>
</comment>
<protein>
    <submittedName>
        <fullName evidence="5">LuxR family transcriptional regulator</fullName>
    </submittedName>
</protein>
<dbReference type="CDD" id="cd06170">
    <property type="entry name" value="LuxR_C_like"/>
    <property type="match status" value="1"/>
</dbReference>
<evidence type="ECO:0000259" key="4">
    <source>
        <dbReference type="PROSITE" id="PS50043"/>
    </source>
</evidence>
<dbReference type="EMBL" id="QEQK01000022">
    <property type="protein sequence ID" value="PWN54588.1"/>
    <property type="molecule type" value="Genomic_DNA"/>
</dbReference>
<dbReference type="InterPro" id="IPR000792">
    <property type="entry name" value="Tscrpt_reg_LuxR_C"/>
</dbReference>
<evidence type="ECO:0000313" key="5">
    <source>
        <dbReference type="EMBL" id="PWN54588.1"/>
    </source>
</evidence>
<evidence type="ECO:0000256" key="2">
    <source>
        <dbReference type="ARBA" id="ARBA00023125"/>
    </source>
</evidence>
<dbReference type="SUPFAM" id="SSF46894">
    <property type="entry name" value="C-terminal effector domain of the bipartite response regulators"/>
    <property type="match status" value="1"/>
</dbReference>
<organism evidence="5 6">
    <name type="scientific">Abyssibacter profundi</name>
    <dbReference type="NCBI Taxonomy" id="2182787"/>
    <lineage>
        <taxon>Bacteria</taxon>
        <taxon>Pseudomonadati</taxon>
        <taxon>Pseudomonadota</taxon>
        <taxon>Gammaproteobacteria</taxon>
        <taxon>Chromatiales</taxon>
        <taxon>Oceanococcaceae</taxon>
        <taxon>Abyssibacter</taxon>
    </lineage>
</organism>
<evidence type="ECO:0000256" key="1">
    <source>
        <dbReference type="ARBA" id="ARBA00023015"/>
    </source>
</evidence>
<keyword evidence="3" id="KW-0804">Transcription</keyword>
<reference evidence="5 6" key="1">
    <citation type="submission" date="2018-05" db="EMBL/GenBank/DDBJ databases">
        <title>Abyssibacter profundi OUC007T gen. nov., sp. nov, a marine bacterium isolated from seawater of the Mariana Trench.</title>
        <authorList>
            <person name="Zhou S."/>
        </authorList>
    </citation>
    <scope>NUCLEOTIDE SEQUENCE [LARGE SCALE GENOMIC DNA]</scope>
    <source>
        <strain evidence="5 6">OUC007</strain>
    </source>
</reference>
<dbReference type="PANTHER" id="PTHR44688:SF16">
    <property type="entry name" value="DNA-BINDING TRANSCRIPTIONAL ACTIVATOR DEVR_DOSR"/>
    <property type="match status" value="1"/>
</dbReference>
<dbReference type="AlphaFoldDB" id="A0A383XPN4"/>
<keyword evidence="6" id="KW-1185">Reference proteome</keyword>
<keyword evidence="2" id="KW-0238">DNA-binding</keyword>
<dbReference type="GO" id="GO:0006355">
    <property type="term" value="P:regulation of DNA-templated transcription"/>
    <property type="evidence" value="ECO:0007669"/>
    <property type="project" value="InterPro"/>
</dbReference>
<dbReference type="OrthoDB" id="7053960at2"/>
<sequence>MSFRCDWCYNPLHQLGHGTAPLTLEFDHWIGTLYRAGAKVRPEHFRRQALEGLRQWIPFDGALWGNGTLETLSFHTFDSINLPDGFADALEQTRHLNPILPRILQQLGRPVTMESVFPDAQFFDSELYRCTFAPFGIHRILSTGLTDERGGLYTLLSLYRRDADRPFTADEVALHERAVFHLVNAASHLVFTFLNRRQNDVPDSSAACVCDGLGLYHEVQAKFLDMAERHFPEAPRGRLPFALDALSGEDCTLNGLSVRVQRLGDLFVVRIWPCGPMDELTVREREVVESISRGLTFKETARRLGVAPSTVSNHLYRVYQKLGVHSRSALARLVHEQDGS</sequence>
<gene>
    <name evidence="5" type="ORF">DEH80_16645</name>
</gene>
<dbReference type="GO" id="GO:0003677">
    <property type="term" value="F:DNA binding"/>
    <property type="evidence" value="ECO:0007669"/>
    <property type="project" value="UniProtKB-KW"/>
</dbReference>
<dbReference type="PROSITE" id="PS50043">
    <property type="entry name" value="HTH_LUXR_2"/>
    <property type="match status" value="1"/>
</dbReference>